<protein>
    <submittedName>
        <fullName evidence="1">TniB</fullName>
    </submittedName>
</protein>
<dbReference type="EMBL" id="JPQT01000108">
    <property type="protein sequence ID" value="KFE50938.1"/>
    <property type="molecule type" value="Genomic_DNA"/>
</dbReference>
<name>A0A085V675_PSESX</name>
<gene>
    <name evidence="1" type="ORF">IV02_16100</name>
</gene>
<comment type="caution">
    <text evidence="1">The sequence shown here is derived from an EMBL/GenBank/DDBJ whole genome shotgun (WGS) entry which is preliminary data.</text>
</comment>
<accession>A0A085V675</accession>
<dbReference type="AlphaFoldDB" id="A0A085V675"/>
<sequence length="287" mass="32677">MNEYTHIRADRRNLAHLANDVRISLIQRGVWVDYAPAETIFKMINNMAEARGRISAPCLLVVGEGGSGKTAIINQVRNRIKKSEGLVYVSMAEDPEIKTKKNFRMELAKAMGLPIDTPSFGKSGLDLPKEISEVIRLRKKWGIVIDELHDALLRNKTDQRLTLSMLKRLSGQEFGVSIIAFGTAAASTALNFNHEFKRRFYQYQLKDWEETPDFRSFLFELEEWVPLREPSFLYQEELMNSILIATGGRMDSVIELIQNAAAFAIKSGKEHIDIEILSKTIANPWVY</sequence>
<evidence type="ECO:0000313" key="1">
    <source>
        <dbReference type="EMBL" id="KFE50938.1"/>
    </source>
</evidence>
<dbReference type="PATRIC" id="fig|317.174.peg.3292"/>
<dbReference type="SUPFAM" id="SSF52540">
    <property type="entry name" value="P-loop containing nucleoside triphosphate hydrolases"/>
    <property type="match status" value="1"/>
</dbReference>
<dbReference type="Gene3D" id="3.40.50.300">
    <property type="entry name" value="P-loop containing nucleotide triphosphate hydrolases"/>
    <property type="match status" value="1"/>
</dbReference>
<dbReference type="Proteomes" id="UP000028643">
    <property type="component" value="Unassembled WGS sequence"/>
</dbReference>
<dbReference type="InterPro" id="IPR027417">
    <property type="entry name" value="P-loop_NTPase"/>
</dbReference>
<organism evidence="1 2">
    <name type="scientific">Pseudomonas syringae</name>
    <dbReference type="NCBI Taxonomy" id="317"/>
    <lineage>
        <taxon>Bacteria</taxon>
        <taxon>Pseudomonadati</taxon>
        <taxon>Pseudomonadota</taxon>
        <taxon>Gammaproteobacteria</taxon>
        <taxon>Pseudomonadales</taxon>
        <taxon>Pseudomonadaceae</taxon>
        <taxon>Pseudomonas</taxon>
    </lineage>
</organism>
<proteinExistence type="predicted"/>
<dbReference type="RefSeq" id="WP_047576215.1">
    <property type="nucleotide sequence ID" value="NZ_JPQT01000108.1"/>
</dbReference>
<dbReference type="Pfam" id="PF05621">
    <property type="entry name" value="TniB"/>
    <property type="match status" value="1"/>
</dbReference>
<reference evidence="1 2" key="1">
    <citation type="submission" date="2014-07" db="EMBL/GenBank/DDBJ databases">
        <title>Draft Genome Sequences of Environmental Pseudomonas syringae strains.</title>
        <authorList>
            <person name="Baltrus D.A."/>
            <person name="Berge O."/>
            <person name="Morris C."/>
        </authorList>
    </citation>
    <scope>NUCLEOTIDE SEQUENCE [LARGE SCALE GENOMIC DNA]</scope>
    <source>
        <strain evidence="1 2">CEB003</strain>
    </source>
</reference>
<evidence type="ECO:0000313" key="2">
    <source>
        <dbReference type="Proteomes" id="UP000028643"/>
    </source>
</evidence>
<dbReference type="InterPro" id="IPR008868">
    <property type="entry name" value="TniB"/>
</dbReference>